<gene>
    <name evidence="9" type="ORF">GCM10009823_15720</name>
</gene>
<protein>
    <recommendedName>
        <fullName evidence="8">OmpR/PhoB-type domain-containing protein</fullName>
    </recommendedName>
</protein>
<evidence type="ECO:0000256" key="5">
    <source>
        <dbReference type="ARBA" id="ARBA00023163"/>
    </source>
</evidence>
<evidence type="ECO:0000313" key="9">
    <source>
        <dbReference type="EMBL" id="GAA2095887.1"/>
    </source>
</evidence>
<feature type="compositionally biased region" description="Low complexity" evidence="7">
    <location>
        <begin position="164"/>
        <end position="184"/>
    </location>
</feature>
<keyword evidence="10" id="KW-1185">Reference proteome</keyword>
<dbReference type="InterPro" id="IPR016032">
    <property type="entry name" value="Sig_transdc_resp-reg_C-effctor"/>
</dbReference>
<accession>A0ABN2WN70</accession>
<dbReference type="InterPro" id="IPR039420">
    <property type="entry name" value="WalR-like"/>
</dbReference>
<dbReference type="SMART" id="SM00862">
    <property type="entry name" value="Trans_reg_C"/>
    <property type="match status" value="1"/>
</dbReference>
<dbReference type="PANTHER" id="PTHR48111:SF1">
    <property type="entry name" value="TWO-COMPONENT RESPONSE REGULATOR ORR33"/>
    <property type="match status" value="1"/>
</dbReference>
<sequence length="321" mass="33448">MTAAAPQPEAIHPRSARAARRTGARLTPVDPQSAPRTYGPAGVHAGPRAARGIVLYVGLDEAKAAAEGTNLAAIAQALKDQVSSLSSAAETQAIIALAPEGLGSDIDAVRAVAVGSQAATGSPAGLHGPVRQRIPSRVAPPVTREQLEDARQSGAAEAGRTPLSSAPHQRRPASAAAPSPHAAGGHLGGAAGTDTGFAPTEQHGVPGQQYGYPAADAPLSIDIPRREVHLRGSQVPVTTKEFDLLATLVSHSGVTLTREDLIDALWGTDGERPDARTVDVHIRRLRRRLGDHSSIIRTMRGAGYRYDEHPDVAVWQARASR</sequence>
<evidence type="ECO:0000256" key="3">
    <source>
        <dbReference type="ARBA" id="ARBA00023015"/>
    </source>
</evidence>
<dbReference type="Gene3D" id="1.10.10.10">
    <property type="entry name" value="Winged helix-like DNA-binding domain superfamily/Winged helix DNA-binding domain"/>
    <property type="match status" value="1"/>
</dbReference>
<proteinExistence type="predicted"/>
<name>A0ABN2WN70_9MICO</name>
<reference evidence="9 10" key="1">
    <citation type="journal article" date="2019" name="Int. J. Syst. Evol. Microbiol.">
        <title>The Global Catalogue of Microorganisms (GCM) 10K type strain sequencing project: providing services to taxonomists for standard genome sequencing and annotation.</title>
        <authorList>
            <consortium name="The Broad Institute Genomics Platform"/>
            <consortium name="The Broad Institute Genome Sequencing Center for Infectious Disease"/>
            <person name="Wu L."/>
            <person name="Ma J."/>
        </authorList>
    </citation>
    <scope>NUCLEOTIDE SEQUENCE [LARGE SCALE GENOMIC DNA]</scope>
    <source>
        <strain evidence="9 10">JCM 15900</strain>
    </source>
</reference>
<organism evidence="9 10">
    <name type="scientific">Brevibacterium salitolerans</name>
    <dbReference type="NCBI Taxonomy" id="1403566"/>
    <lineage>
        <taxon>Bacteria</taxon>
        <taxon>Bacillati</taxon>
        <taxon>Actinomycetota</taxon>
        <taxon>Actinomycetes</taxon>
        <taxon>Micrococcales</taxon>
        <taxon>Brevibacteriaceae</taxon>
        <taxon>Brevibacterium</taxon>
    </lineage>
</organism>
<dbReference type="Pfam" id="PF00486">
    <property type="entry name" value="Trans_reg_C"/>
    <property type="match status" value="1"/>
</dbReference>
<dbReference type="PANTHER" id="PTHR48111">
    <property type="entry name" value="REGULATOR OF RPOS"/>
    <property type="match status" value="1"/>
</dbReference>
<evidence type="ECO:0000256" key="7">
    <source>
        <dbReference type="SAM" id="MobiDB-lite"/>
    </source>
</evidence>
<keyword evidence="2" id="KW-0902">Two-component regulatory system</keyword>
<feature type="region of interest" description="Disordered" evidence="7">
    <location>
        <begin position="1"/>
        <end position="43"/>
    </location>
</feature>
<evidence type="ECO:0000256" key="6">
    <source>
        <dbReference type="PROSITE-ProRule" id="PRU01091"/>
    </source>
</evidence>
<dbReference type="PROSITE" id="PS51755">
    <property type="entry name" value="OMPR_PHOB"/>
    <property type="match status" value="1"/>
</dbReference>
<feature type="domain" description="OmpR/PhoB-type" evidence="8">
    <location>
        <begin position="209"/>
        <end position="308"/>
    </location>
</feature>
<evidence type="ECO:0000256" key="1">
    <source>
        <dbReference type="ARBA" id="ARBA00022553"/>
    </source>
</evidence>
<evidence type="ECO:0000259" key="8">
    <source>
        <dbReference type="PROSITE" id="PS51755"/>
    </source>
</evidence>
<dbReference type="Proteomes" id="UP001500984">
    <property type="component" value="Unassembled WGS sequence"/>
</dbReference>
<dbReference type="RefSeq" id="WP_291797148.1">
    <property type="nucleotide sequence ID" value="NZ_BAAAPZ010000005.1"/>
</dbReference>
<evidence type="ECO:0000256" key="2">
    <source>
        <dbReference type="ARBA" id="ARBA00023012"/>
    </source>
</evidence>
<dbReference type="EMBL" id="BAAAPZ010000005">
    <property type="protein sequence ID" value="GAA2095887.1"/>
    <property type="molecule type" value="Genomic_DNA"/>
</dbReference>
<feature type="compositionally biased region" description="Basic residues" evidence="7">
    <location>
        <begin position="14"/>
        <end position="23"/>
    </location>
</feature>
<dbReference type="CDD" id="cd00383">
    <property type="entry name" value="trans_reg_C"/>
    <property type="match status" value="1"/>
</dbReference>
<keyword evidence="1" id="KW-0597">Phosphoprotein</keyword>
<keyword evidence="3" id="KW-0805">Transcription regulation</keyword>
<keyword evidence="4 6" id="KW-0238">DNA-binding</keyword>
<feature type="DNA-binding region" description="OmpR/PhoB-type" evidence="6">
    <location>
        <begin position="209"/>
        <end position="308"/>
    </location>
</feature>
<feature type="region of interest" description="Disordered" evidence="7">
    <location>
        <begin position="119"/>
        <end position="213"/>
    </location>
</feature>
<dbReference type="SUPFAM" id="SSF46894">
    <property type="entry name" value="C-terminal effector domain of the bipartite response regulators"/>
    <property type="match status" value="1"/>
</dbReference>
<comment type="caution">
    <text evidence="9">The sequence shown here is derived from an EMBL/GenBank/DDBJ whole genome shotgun (WGS) entry which is preliminary data.</text>
</comment>
<keyword evidence="5" id="KW-0804">Transcription</keyword>
<evidence type="ECO:0000313" key="10">
    <source>
        <dbReference type="Proteomes" id="UP001500984"/>
    </source>
</evidence>
<dbReference type="InterPro" id="IPR036388">
    <property type="entry name" value="WH-like_DNA-bd_sf"/>
</dbReference>
<dbReference type="InterPro" id="IPR001867">
    <property type="entry name" value="OmpR/PhoB-type_DNA-bd"/>
</dbReference>
<evidence type="ECO:0000256" key="4">
    <source>
        <dbReference type="ARBA" id="ARBA00023125"/>
    </source>
</evidence>